<keyword evidence="4 8" id="KW-0560">Oxidoreductase</keyword>
<dbReference type="Proteomes" id="UP000322927">
    <property type="component" value="Chromosome"/>
</dbReference>
<evidence type="ECO:0000256" key="2">
    <source>
        <dbReference type="ARBA" id="ARBA00022617"/>
    </source>
</evidence>
<evidence type="ECO:0000256" key="7">
    <source>
        <dbReference type="PIRSR" id="PIRSR602401-1"/>
    </source>
</evidence>
<accession>A0A5P2C7E3</accession>
<dbReference type="SUPFAM" id="SSF48264">
    <property type="entry name" value="Cytochrome P450"/>
    <property type="match status" value="1"/>
</dbReference>
<evidence type="ECO:0000313" key="10">
    <source>
        <dbReference type="EMBL" id="QES38170.1"/>
    </source>
</evidence>
<evidence type="ECO:0000256" key="5">
    <source>
        <dbReference type="ARBA" id="ARBA00023004"/>
    </source>
</evidence>
<dbReference type="GO" id="GO:0016705">
    <property type="term" value="F:oxidoreductase activity, acting on paired donors, with incorporation or reduction of molecular oxygen"/>
    <property type="evidence" value="ECO:0007669"/>
    <property type="project" value="InterPro"/>
</dbReference>
<dbReference type="PRINTS" id="PR00463">
    <property type="entry name" value="EP450I"/>
</dbReference>
<dbReference type="PANTHER" id="PTHR24291:SF50">
    <property type="entry name" value="BIFUNCTIONAL ALBAFLAVENONE MONOOXYGENASE_TERPENE SYNTHASE"/>
    <property type="match status" value="1"/>
</dbReference>
<dbReference type="GO" id="GO:0005506">
    <property type="term" value="F:iron ion binding"/>
    <property type="evidence" value="ECO:0007669"/>
    <property type="project" value="InterPro"/>
</dbReference>
<dbReference type="Gene3D" id="1.10.630.10">
    <property type="entry name" value="Cytochrome P450"/>
    <property type="match status" value="1"/>
</dbReference>
<evidence type="ECO:0000256" key="6">
    <source>
        <dbReference type="ARBA" id="ARBA00023033"/>
    </source>
</evidence>
<feature type="region of interest" description="Disordered" evidence="9">
    <location>
        <begin position="463"/>
        <end position="502"/>
    </location>
</feature>
<protein>
    <recommendedName>
        <fullName evidence="12">Cytochrome P450</fullName>
    </recommendedName>
</protein>
<evidence type="ECO:0000256" key="3">
    <source>
        <dbReference type="ARBA" id="ARBA00022723"/>
    </source>
</evidence>
<dbReference type="PANTHER" id="PTHR24291">
    <property type="entry name" value="CYTOCHROME P450 FAMILY 4"/>
    <property type="match status" value="1"/>
</dbReference>
<evidence type="ECO:0000256" key="1">
    <source>
        <dbReference type="ARBA" id="ARBA00010617"/>
    </source>
</evidence>
<dbReference type="InterPro" id="IPR050196">
    <property type="entry name" value="Cytochrome_P450_Monoox"/>
</dbReference>
<feature type="binding site" description="axial binding residue" evidence="7">
    <location>
        <position position="409"/>
    </location>
    <ligand>
        <name>heme</name>
        <dbReference type="ChEBI" id="CHEBI:30413"/>
    </ligand>
    <ligandPart>
        <name>Fe</name>
        <dbReference type="ChEBI" id="CHEBI:18248"/>
    </ligandPart>
</feature>
<evidence type="ECO:0000256" key="4">
    <source>
        <dbReference type="ARBA" id="ARBA00023002"/>
    </source>
</evidence>
<dbReference type="InterPro" id="IPR036396">
    <property type="entry name" value="Cyt_P450_sf"/>
</dbReference>
<evidence type="ECO:0000256" key="9">
    <source>
        <dbReference type="SAM" id="MobiDB-lite"/>
    </source>
</evidence>
<dbReference type="RefSeq" id="WP_150220366.1">
    <property type="nucleotide sequence ID" value="NZ_CP029192.1"/>
</dbReference>
<dbReference type="EMBL" id="CP029192">
    <property type="protein sequence ID" value="QES38170.1"/>
    <property type="molecule type" value="Genomic_DNA"/>
</dbReference>
<keyword evidence="3 7" id="KW-0479">Metal-binding</keyword>
<comment type="cofactor">
    <cofactor evidence="7">
        <name>heme</name>
        <dbReference type="ChEBI" id="CHEBI:30413"/>
    </cofactor>
</comment>
<gene>
    <name evidence="10" type="ORF">DEJ48_36380</name>
</gene>
<dbReference type="InterPro" id="IPR017972">
    <property type="entry name" value="Cyt_P450_CS"/>
</dbReference>
<dbReference type="CDD" id="cd20620">
    <property type="entry name" value="CYP132-like"/>
    <property type="match status" value="1"/>
</dbReference>
<proteinExistence type="inferred from homology"/>
<keyword evidence="2 7" id="KW-0349">Heme</keyword>
<evidence type="ECO:0000256" key="8">
    <source>
        <dbReference type="RuleBase" id="RU000461"/>
    </source>
</evidence>
<reference evidence="10 11" key="1">
    <citation type="submission" date="2018-05" db="EMBL/GenBank/DDBJ databases">
        <title>Streptomyces venezuelae.</title>
        <authorList>
            <person name="Kim W."/>
            <person name="Lee N."/>
            <person name="Cho B.-K."/>
        </authorList>
    </citation>
    <scope>NUCLEOTIDE SEQUENCE [LARGE SCALE GENOMIC DNA]</scope>
    <source>
        <strain evidence="10 11">ATCC 14584</strain>
    </source>
</reference>
<dbReference type="OrthoDB" id="4746309at2"/>
<dbReference type="GO" id="GO:0004497">
    <property type="term" value="F:monooxygenase activity"/>
    <property type="evidence" value="ECO:0007669"/>
    <property type="project" value="UniProtKB-KW"/>
</dbReference>
<evidence type="ECO:0000313" key="11">
    <source>
        <dbReference type="Proteomes" id="UP000322927"/>
    </source>
</evidence>
<evidence type="ECO:0008006" key="12">
    <source>
        <dbReference type="Google" id="ProtNLM"/>
    </source>
</evidence>
<sequence>MTTTASADSPLAFATAVGATAPGPKGAPLVGSLSSWRRNTAEFLLGLQRDYGEVVRLRLGPMTVHQVTGPEAVHQVLVKNHGNYVRGPLYEQFGVVMGKGLLTTDGEYWRSHRRAVQPVFSKHAVPDIIPNIVRATGEMLDEWEGKAARGEPVDLMTEMLRLTLVTLSRSLFAYDIKPSSRVLKQIVDDVVEVMFRRGTLSEMLPSWLPTDRKQKIARIHHVFDKIVADVRKSHAETGEGPLMALMEQAKDPVTGEPWTDQQIRDELLTIYLAGHETTAVSLCWTLLSIANHPAVQEELDSEIDQVLGGGLPDAENTEALAYTRMVVDESLRMHPPIWIFPRAAVGPDTLDGYAIEAGSSILLSPLVSHHNPRHWENPLAFDPTRFTPEAVRERPRMAYLPFGAGPRQCVGNTMALLELRTIVAMINQRFKVSMIPGDSLGYGSPVISLRPLKDVMVRLTSRERTSGAASRTPVVPRAAAVSRQRCPRAAGTLEDQAPESLA</sequence>
<dbReference type="InterPro" id="IPR002401">
    <property type="entry name" value="Cyt_P450_E_grp-I"/>
</dbReference>
<dbReference type="PROSITE" id="PS00086">
    <property type="entry name" value="CYTOCHROME_P450"/>
    <property type="match status" value="1"/>
</dbReference>
<name>A0A5P2C7E3_STRVZ</name>
<comment type="similarity">
    <text evidence="1 8">Belongs to the cytochrome P450 family.</text>
</comment>
<dbReference type="PRINTS" id="PR00385">
    <property type="entry name" value="P450"/>
</dbReference>
<dbReference type="AlphaFoldDB" id="A0A5P2C7E3"/>
<keyword evidence="6 8" id="KW-0503">Monooxygenase</keyword>
<organism evidence="10 11">
    <name type="scientific">Streptomyces venezuelae</name>
    <dbReference type="NCBI Taxonomy" id="54571"/>
    <lineage>
        <taxon>Bacteria</taxon>
        <taxon>Bacillati</taxon>
        <taxon>Actinomycetota</taxon>
        <taxon>Actinomycetes</taxon>
        <taxon>Kitasatosporales</taxon>
        <taxon>Streptomycetaceae</taxon>
        <taxon>Streptomyces</taxon>
    </lineage>
</organism>
<dbReference type="GO" id="GO:0020037">
    <property type="term" value="F:heme binding"/>
    <property type="evidence" value="ECO:0007669"/>
    <property type="project" value="InterPro"/>
</dbReference>
<dbReference type="Pfam" id="PF00067">
    <property type="entry name" value="p450"/>
    <property type="match status" value="1"/>
</dbReference>
<dbReference type="InterPro" id="IPR001128">
    <property type="entry name" value="Cyt_P450"/>
</dbReference>
<keyword evidence="5 7" id="KW-0408">Iron</keyword>